<dbReference type="Pfam" id="PF04548">
    <property type="entry name" value="AIG1"/>
    <property type="match status" value="1"/>
</dbReference>
<keyword evidence="2" id="KW-0547">Nucleotide-binding</keyword>
<dbReference type="AlphaFoldDB" id="A0A8S3UAE3"/>
<comment type="similarity">
    <text evidence="1">Belongs to the TRAFAC class TrmE-Era-EngA-EngB-Septin-like GTPase superfamily. AIG1/Toc34/Toc159-like paraseptin GTPase family. IAN subfamily.</text>
</comment>
<dbReference type="Gene3D" id="3.40.50.300">
    <property type="entry name" value="P-loop containing nucleotide triphosphate hydrolases"/>
    <property type="match status" value="1"/>
</dbReference>
<reference evidence="5" key="1">
    <citation type="submission" date="2021-03" db="EMBL/GenBank/DDBJ databases">
        <authorList>
            <person name="Bekaert M."/>
        </authorList>
    </citation>
    <scope>NUCLEOTIDE SEQUENCE</scope>
</reference>
<dbReference type="OrthoDB" id="431287at2759"/>
<organism evidence="5 6">
    <name type="scientific">Mytilus edulis</name>
    <name type="common">Blue mussel</name>
    <dbReference type="NCBI Taxonomy" id="6550"/>
    <lineage>
        <taxon>Eukaryota</taxon>
        <taxon>Metazoa</taxon>
        <taxon>Spiralia</taxon>
        <taxon>Lophotrochozoa</taxon>
        <taxon>Mollusca</taxon>
        <taxon>Bivalvia</taxon>
        <taxon>Autobranchia</taxon>
        <taxon>Pteriomorphia</taxon>
        <taxon>Mytilida</taxon>
        <taxon>Mytiloidea</taxon>
        <taxon>Mytilidae</taxon>
        <taxon>Mytilinae</taxon>
        <taxon>Mytilus</taxon>
    </lineage>
</organism>
<feature type="domain" description="AIG1-type G" evidence="4">
    <location>
        <begin position="24"/>
        <end position="202"/>
    </location>
</feature>
<dbReference type="EMBL" id="CAJPWZ010002685">
    <property type="protein sequence ID" value="CAG2242858.1"/>
    <property type="molecule type" value="Genomic_DNA"/>
</dbReference>
<accession>A0A8S3UAE3</accession>
<dbReference type="PROSITE" id="PS51720">
    <property type="entry name" value="G_AIG1"/>
    <property type="match status" value="1"/>
</dbReference>
<dbReference type="InterPro" id="IPR027417">
    <property type="entry name" value="P-loop_NTPase"/>
</dbReference>
<evidence type="ECO:0000313" key="6">
    <source>
        <dbReference type="Proteomes" id="UP000683360"/>
    </source>
</evidence>
<evidence type="ECO:0000256" key="3">
    <source>
        <dbReference type="ARBA" id="ARBA00023134"/>
    </source>
</evidence>
<sequence length="202" mass="22731">MVNLHLPFISDTAERPTFSGIIDPTELRVVIFGKTGTGKSSTGNTILGRYEFRSRPSGSSITKVCNLGINTRFGRKIAVVDTPGLYDTEMTNEEITKEIVKCIGMTAPGPHAILLTIRVGRFTREEQNTVKHFVDHFGIGMYNYLTVVFTGADFLEDDNLDFREYVNDCPPPLQAILKLCDHRYIPLTIDFRVKTKSNKLRI</sequence>
<dbReference type="FunFam" id="3.40.50.300:FF:000366">
    <property type="entry name" value="GTPase, IMAP family member 2"/>
    <property type="match status" value="1"/>
</dbReference>
<evidence type="ECO:0000256" key="1">
    <source>
        <dbReference type="ARBA" id="ARBA00008535"/>
    </source>
</evidence>
<dbReference type="Proteomes" id="UP000683360">
    <property type="component" value="Unassembled WGS sequence"/>
</dbReference>
<dbReference type="InterPro" id="IPR006703">
    <property type="entry name" value="G_AIG1"/>
</dbReference>
<gene>
    <name evidence="5" type="ORF">MEDL_55004</name>
</gene>
<evidence type="ECO:0000259" key="4">
    <source>
        <dbReference type="PROSITE" id="PS51720"/>
    </source>
</evidence>
<evidence type="ECO:0000313" key="5">
    <source>
        <dbReference type="EMBL" id="CAG2242858.1"/>
    </source>
</evidence>
<name>A0A8S3UAE3_MYTED</name>
<keyword evidence="6" id="KW-1185">Reference proteome</keyword>
<dbReference type="SUPFAM" id="SSF52540">
    <property type="entry name" value="P-loop containing nucleoside triphosphate hydrolases"/>
    <property type="match status" value="1"/>
</dbReference>
<evidence type="ECO:0000256" key="2">
    <source>
        <dbReference type="ARBA" id="ARBA00022741"/>
    </source>
</evidence>
<keyword evidence="3" id="KW-0342">GTP-binding</keyword>
<dbReference type="GO" id="GO:0005525">
    <property type="term" value="F:GTP binding"/>
    <property type="evidence" value="ECO:0007669"/>
    <property type="project" value="UniProtKB-KW"/>
</dbReference>
<comment type="caution">
    <text evidence="5">The sequence shown here is derived from an EMBL/GenBank/DDBJ whole genome shotgun (WGS) entry which is preliminary data.</text>
</comment>
<protein>
    <submittedName>
        <fullName evidence="5">GTPase IMAP family member 4,GTPase IMAP family member 7</fullName>
    </submittedName>
</protein>
<dbReference type="InterPro" id="IPR045058">
    <property type="entry name" value="GIMA/IAN/Toc"/>
</dbReference>
<proteinExistence type="inferred from homology"/>
<dbReference type="PANTHER" id="PTHR10903">
    <property type="entry name" value="GTPASE, IMAP FAMILY MEMBER-RELATED"/>
    <property type="match status" value="1"/>
</dbReference>
<dbReference type="PANTHER" id="PTHR10903:SF184">
    <property type="entry name" value="GTP-BINDING PROTEIN A"/>
    <property type="match status" value="1"/>
</dbReference>